<sequence length="263" mass="27787">MLISKKPRPMARSRRHKLRWLVLAVFTVLFMVIVANDSWWQAVLGFLFPAQDQVLHPRAPLWVFVVEHLRIVSVSSALSIALGLPLGILITRKIGRSLQPMATHLTSLAQTFPPVAVLALAVPAFGFGFKPTVFALFLYGLFPIVASTAVALNGIPATVIDSASGVGMTPLQRLWLVELPLGAPVILGGIRISVMINIGTAMIGAVIGAGGLGSPVIAGLVRFNPAFILEGTLPAAFLAILASGIISTLELSLTPRPEPAVSG</sequence>
<keyword evidence="5 6" id="KW-0472">Membrane</keyword>
<feature type="transmembrane region" description="Helical" evidence="6">
    <location>
        <begin position="233"/>
        <end position="253"/>
    </location>
</feature>
<dbReference type="InterPro" id="IPR000515">
    <property type="entry name" value="MetI-like"/>
</dbReference>
<comment type="subcellular location">
    <subcellularLocation>
        <location evidence="6">Cell membrane</location>
        <topology evidence="6">Multi-pass membrane protein</topology>
    </subcellularLocation>
    <subcellularLocation>
        <location evidence="1">Membrane</location>
        <topology evidence="1">Multi-pass membrane protein</topology>
    </subcellularLocation>
</comment>
<proteinExistence type="inferred from homology"/>
<dbReference type="PANTHER" id="PTHR30177">
    <property type="entry name" value="GLYCINE BETAINE/L-PROLINE TRANSPORT SYSTEM PERMEASE PROTEIN PROW"/>
    <property type="match status" value="1"/>
</dbReference>
<evidence type="ECO:0000259" key="7">
    <source>
        <dbReference type="PROSITE" id="PS50928"/>
    </source>
</evidence>
<dbReference type="RefSeq" id="WP_225973655.1">
    <property type="nucleotide sequence ID" value="NZ_CP018258.1"/>
</dbReference>
<name>A0A1P8F8C3_9CHLR</name>
<accession>A0A1P8F8C3</accession>
<dbReference type="PANTHER" id="PTHR30177:SF32">
    <property type="entry name" value="GLYCINE BETAINE UPTAKE SYSTEM PERMEASE PROTEIN YEHW"/>
    <property type="match status" value="1"/>
</dbReference>
<evidence type="ECO:0000313" key="9">
    <source>
        <dbReference type="Proteomes" id="UP000185934"/>
    </source>
</evidence>
<dbReference type="PROSITE" id="PS50928">
    <property type="entry name" value="ABC_TM1"/>
    <property type="match status" value="1"/>
</dbReference>
<dbReference type="CDD" id="cd06261">
    <property type="entry name" value="TM_PBP2"/>
    <property type="match status" value="1"/>
</dbReference>
<dbReference type="InterPro" id="IPR035906">
    <property type="entry name" value="MetI-like_sf"/>
</dbReference>
<dbReference type="Pfam" id="PF00528">
    <property type="entry name" value="BPD_transp_1"/>
    <property type="match status" value="1"/>
</dbReference>
<dbReference type="GO" id="GO:0055085">
    <property type="term" value="P:transmembrane transport"/>
    <property type="evidence" value="ECO:0007669"/>
    <property type="project" value="InterPro"/>
</dbReference>
<keyword evidence="4 6" id="KW-1133">Transmembrane helix</keyword>
<dbReference type="EMBL" id="CP018258">
    <property type="protein sequence ID" value="APV44724.1"/>
    <property type="molecule type" value="Genomic_DNA"/>
</dbReference>
<reference evidence="9" key="1">
    <citation type="submission" date="2016-11" db="EMBL/GenBank/DDBJ databases">
        <title>Dehalogenimonas formicexedens sp. nov., a chlorinated alkane respiring bacterium isolated from contaminated groundwater.</title>
        <authorList>
            <person name="Key T.A."/>
            <person name="Bowman K.S."/>
            <person name="Lee I."/>
            <person name="Chun J."/>
            <person name="Albuquerque L."/>
            <person name="da Costa M.S."/>
            <person name="Rainey F.A."/>
            <person name="Moe W.M."/>
        </authorList>
    </citation>
    <scope>NUCLEOTIDE SEQUENCE [LARGE SCALE GENOMIC DNA]</scope>
    <source>
        <strain evidence="9">NSZ-14</strain>
    </source>
</reference>
<evidence type="ECO:0000256" key="6">
    <source>
        <dbReference type="RuleBase" id="RU363032"/>
    </source>
</evidence>
<keyword evidence="9" id="KW-1185">Reference proteome</keyword>
<protein>
    <submittedName>
        <fullName evidence="8">Osmoprotectant transport system permease protein</fullName>
    </submittedName>
</protein>
<feature type="transmembrane region" description="Helical" evidence="6">
    <location>
        <begin position="111"/>
        <end position="129"/>
    </location>
</feature>
<gene>
    <name evidence="8" type="ORF">Dform_01400</name>
</gene>
<dbReference type="SUPFAM" id="SSF161098">
    <property type="entry name" value="MetI-like"/>
    <property type="match status" value="1"/>
</dbReference>
<dbReference type="AlphaFoldDB" id="A0A1P8F8C3"/>
<dbReference type="InterPro" id="IPR051204">
    <property type="entry name" value="ABC_transp_perm/SBD"/>
</dbReference>
<organism evidence="8 9">
    <name type="scientific">Dehalogenimonas formicexedens</name>
    <dbReference type="NCBI Taxonomy" id="1839801"/>
    <lineage>
        <taxon>Bacteria</taxon>
        <taxon>Bacillati</taxon>
        <taxon>Chloroflexota</taxon>
        <taxon>Dehalococcoidia</taxon>
        <taxon>Dehalococcoidales</taxon>
        <taxon>Dehalococcoidaceae</taxon>
        <taxon>Dehalogenimonas</taxon>
    </lineage>
</organism>
<dbReference type="KEGG" id="dfo:Dform_01400"/>
<dbReference type="GO" id="GO:0005886">
    <property type="term" value="C:plasma membrane"/>
    <property type="evidence" value="ECO:0007669"/>
    <property type="project" value="UniProtKB-SubCell"/>
</dbReference>
<feature type="domain" description="ABC transmembrane type-1" evidence="7">
    <location>
        <begin position="65"/>
        <end position="250"/>
    </location>
</feature>
<evidence type="ECO:0000313" key="8">
    <source>
        <dbReference type="EMBL" id="APV44724.1"/>
    </source>
</evidence>
<evidence type="ECO:0000256" key="2">
    <source>
        <dbReference type="ARBA" id="ARBA00022448"/>
    </source>
</evidence>
<dbReference type="Proteomes" id="UP000185934">
    <property type="component" value="Chromosome"/>
</dbReference>
<dbReference type="FunFam" id="1.10.3720.10:FF:000001">
    <property type="entry name" value="Glycine betaine ABC transporter, permease"/>
    <property type="match status" value="1"/>
</dbReference>
<comment type="similarity">
    <text evidence="6">Belongs to the binding-protein-dependent transport system permease family.</text>
</comment>
<evidence type="ECO:0000256" key="1">
    <source>
        <dbReference type="ARBA" id="ARBA00004141"/>
    </source>
</evidence>
<evidence type="ECO:0000256" key="3">
    <source>
        <dbReference type="ARBA" id="ARBA00022692"/>
    </source>
</evidence>
<evidence type="ECO:0000256" key="4">
    <source>
        <dbReference type="ARBA" id="ARBA00022989"/>
    </source>
</evidence>
<evidence type="ECO:0000256" key="5">
    <source>
        <dbReference type="ARBA" id="ARBA00023136"/>
    </source>
</evidence>
<keyword evidence="3 6" id="KW-0812">Transmembrane</keyword>
<feature type="transmembrane region" description="Helical" evidence="6">
    <location>
        <begin position="175"/>
        <end position="196"/>
    </location>
</feature>
<keyword evidence="2 6" id="KW-0813">Transport</keyword>
<feature type="transmembrane region" description="Helical" evidence="6">
    <location>
        <begin position="20"/>
        <end position="48"/>
    </location>
</feature>
<feature type="transmembrane region" description="Helical" evidence="6">
    <location>
        <begin position="135"/>
        <end position="155"/>
    </location>
</feature>
<feature type="transmembrane region" description="Helical" evidence="6">
    <location>
        <begin position="68"/>
        <end position="90"/>
    </location>
</feature>
<dbReference type="Gene3D" id="1.10.3720.10">
    <property type="entry name" value="MetI-like"/>
    <property type="match status" value="1"/>
</dbReference>
<dbReference type="STRING" id="1839801.Dform_01400"/>
<feature type="transmembrane region" description="Helical" evidence="6">
    <location>
        <begin position="202"/>
        <end position="221"/>
    </location>
</feature>